<dbReference type="EMBL" id="CAKM01000239">
    <property type="protein sequence ID" value="CCJ30176.1"/>
    <property type="molecule type" value="Genomic_DNA"/>
</dbReference>
<dbReference type="Proteomes" id="UP000010422">
    <property type="component" value="Unassembled WGS sequence"/>
</dbReference>
<accession>L0PCP8</accession>
<dbReference type="AlphaFoldDB" id="L0PCP8"/>
<name>L0PCP8_PNEJI</name>
<evidence type="ECO:0000313" key="3">
    <source>
        <dbReference type="Proteomes" id="UP000010422"/>
    </source>
</evidence>
<feature type="region of interest" description="Disordered" evidence="1">
    <location>
        <begin position="1"/>
        <end position="31"/>
    </location>
</feature>
<protein>
    <submittedName>
        <fullName evidence="2">Uncharacterized protein</fullName>
    </submittedName>
</protein>
<proteinExistence type="predicted"/>
<feature type="compositionally biased region" description="Basic and acidic residues" evidence="1">
    <location>
        <begin position="1"/>
        <end position="26"/>
    </location>
</feature>
<organism evidence="3">
    <name type="scientific">Pneumocystis jirovecii</name>
    <name type="common">Human pneumocystis pneumonia agent</name>
    <dbReference type="NCBI Taxonomy" id="42068"/>
    <lineage>
        <taxon>Eukaryota</taxon>
        <taxon>Fungi</taxon>
        <taxon>Dikarya</taxon>
        <taxon>Ascomycota</taxon>
        <taxon>Taphrinomycotina</taxon>
        <taxon>Pneumocystomycetes</taxon>
        <taxon>Pneumocystaceae</taxon>
        <taxon>Pneumocystis</taxon>
    </lineage>
</organism>
<evidence type="ECO:0000313" key="2">
    <source>
        <dbReference type="EMBL" id="CCJ30176.1"/>
    </source>
</evidence>
<comment type="caution">
    <text evidence="2">The sequence shown here is derived from an EMBL/GenBank/DDBJ whole genome shotgun (WGS) entry which is preliminary data.</text>
</comment>
<gene>
    <name evidence="2" type="ORF">PNEJI1_003829</name>
</gene>
<dbReference type="VEuPathDB" id="FungiDB:PNEJI1_003829"/>
<dbReference type="InParanoid" id="L0PCP8"/>
<sequence>MNKKQEQQEKTSRSRGYKELEKDLPKPNEQPSLSECIYYIAECNDSCTRLENKCFGYNYKDGFENIEPIKLT</sequence>
<evidence type="ECO:0000256" key="1">
    <source>
        <dbReference type="SAM" id="MobiDB-lite"/>
    </source>
</evidence>
<reference evidence="2 3" key="1">
    <citation type="journal article" date="2012" name="MBio">
        <title>De novo assembly of the Pneumocystis jirovecii genome from a single bronchoalveolar lavage fluid specimen from a patient.</title>
        <authorList>
            <person name="Cisse O.H."/>
            <person name="Pagni M."/>
            <person name="Hauser P.M."/>
        </authorList>
    </citation>
    <scope>NUCLEOTIDE SEQUENCE [LARGE SCALE GENOMIC DNA]</scope>
    <source>
        <strain evidence="2 3">SE8</strain>
    </source>
</reference>